<gene>
    <name evidence="3" type="ORF">RhiirA5_422783</name>
</gene>
<reference evidence="3 4" key="2">
    <citation type="submission" date="2017-09" db="EMBL/GenBank/DDBJ databases">
        <title>Extensive intraspecific genome diversity in a model arbuscular mycorrhizal fungus.</title>
        <authorList>
            <person name="Chen E.C."/>
            <person name="Morin E."/>
            <person name="Beaudet D."/>
            <person name="Noel J."/>
            <person name="Ndikumana S."/>
            <person name="Charron P."/>
            <person name="St-Onge C."/>
            <person name="Giorgi J."/>
            <person name="Grigoriev I.V."/>
            <person name="Roux C."/>
            <person name="Martin F.M."/>
            <person name="Corradi N."/>
        </authorList>
    </citation>
    <scope>NUCLEOTIDE SEQUENCE [LARGE SCALE GENOMIC DNA]</scope>
    <source>
        <strain evidence="3 4">A5</strain>
    </source>
</reference>
<sequence>MERKKLEDELAEKIRAIESKEEEIVTLKEKTKKLEIEREQIIFERLDKIEKETTTTETSSRKGKDKIVEPEEDNMNENKKLAMASQGTELIMTANKQFFPP</sequence>
<feature type="region of interest" description="Disordered" evidence="2">
    <location>
        <begin position="50"/>
        <end position="77"/>
    </location>
</feature>
<dbReference type="VEuPathDB" id="FungiDB:RhiirFUN_010919"/>
<feature type="coiled-coil region" evidence="1">
    <location>
        <begin position="3"/>
        <end position="37"/>
    </location>
</feature>
<evidence type="ECO:0000313" key="3">
    <source>
        <dbReference type="EMBL" id="PKC04070.1"/>
    </source>
</evidence>
<accession>A0A2N0PB71</accession>
<keyword evidence="1" id="KW-0175">Coiled coil</keyword>
<protein>
    <submittedName>
        <fullName evidence="3">Uncharacterized protein</fullName>
    </submittedName>
</protein>
<dbReference type="AlphaFoldDB" id="A0A2N0PB71"/>
<reference evidence="3 4" key="1">
    <citation type="submission" date="2016-04" db="EMBL/GenBank/DDBJ databases">
        <title>Genome analyses suggest a sexual origin of heterokaryosis in a supposedly ancient asexual fungus.</title>
        <authorList>
            <person name="Ropars J."/>
            <person name="Sedzielewska K."/>
            <person name="Noel J."/>
            <person name="Charron P."/>
            <person name="Farinelli L."/>
            <person name="Marton T."/>
            <person name="Kruger M."/>
            <person name="Pelin A."/>
            <person name="Brachmann A."/>
            <person name="Corradi N."/>
        </authorList>
    </citation>
    <scope>NUCLEOTIDE SEQUENCE [LARGE SCALE GENOMIC DNA]</scope>
    <source>
        <strain evidence="3 4">A5</strain>
    </source>
</reference>
<organism evidence="3 4">
    <name type="scientific">Rhizophagus irregularis</name>
    <dbReference type="NCBI Taxonomy" id="588596"/>
    <lineage>
        <taxon>Eukaryota</taxon>
        <taxon>Fungi</taxon>
        <taxon>Fungi incertae sedis</taxon>
        <taxon>Mucoromycota</taxon>
        <taxon>Glomeromycotina</taxon>
        <taxon>Glomeromycetes</taxon>
        <taxon>Glomerales</taxon>
        <taxon>Glomeraceae</taxon>
        <taxon>Rhizophagus</taxon>
    </lineage>
</organism>
<dbReference type="EMBL" id="LLXJ01001071">
    <property type="protein sequence ID" value="PKC04070.1"/>
    <property type="molecule type" value="Genomic_DNA"/>
</dbReference>
<name>A0A2N0PB71_9GLOM</name>
<proteinExistence type="predicted"/>
<evidence type="ECO:0000256" key="1">
    <source>
        <dbReference type="SAM" id="Coils"/>
    </source>
</evidence>
<comment type="caution">
    <text evidence="3">The sequence shown here is derived from an EMBL/GenBank/DDBJ whole genome shotgun (WGS) entry which is preliminary data.</text>
</comment>
<dbReference type="VEuPathDB" id="FungiDB:RhiirA1_461223"/>
<evidence type="ECO:0000256" key="2">
    <source>
        <dbReference type="SAM" id="MobiDB-lite"/>
    </source>
</evidence>
<dbReference type="Proteomes" id="UP000232722">
    <property type="component" value="Unassembled WGS sequence"/>
</dbReference>
<feature type="compositionally biased region" description="Basic and acidic residues" evidence="2">
    <location>
        <begin position="50"/>
        <end position="69"/>
    </location>
</feature>
<evidence type="ECO:0000313" key="4">
    <source>
        <dbReference type="Proteomes" id="UP000232722"/>
    </source>
</evidence>